<proteinExistence type="predicted"/>
<gene>
    <name evidence="1" type="ORF">TNCT_606881</name>
</gene>
<dbReference type="AlphaFoldDB" id="A0A8X6LD92"/>
<keyword evidence="2" id="KW-1185">Reference proteome</keyword>
<organism evidence="1 2">
    <name type="scientific">Trichonephila clavata</name>
    <name type="common">Joro spider</name>
    <name type="synonym">Nephila clavata</name>
    <dbReference type="NCBI Taxonomy" id="2740835"/>
    <lineage>
        <taxon>Eukaryota</taxon>
        <taxon>Metazoa</taxon>
        <taxon>Ecdysozoa</taxon>
        <taxon>Arthropoda</taxon>
        <taxon>Chelicerata</taxon>
        <taxon>Arachnida</taxon>
        <taxon>Araneae</taxon>
        <taxon>Araneomorphae</taxon>
        <taxon>Entelegynae</taxon>
        <taxon>Araneoidea</taxon>
        <taxon>Nephilidae</taxon>
        <taxon>Trichonephila</taxon>
    </lineage>
</organism>
<evidence type="ECO:0000313" key="2">
    <source>
        <dbReference type="Proteomes" id="UP000887116"/>
    </source>
</evidence>
<name>A0A8X6LD92_TRICU</name>
<protein>
    <submittedName>
        <fullName evidence="1">Uncharacterized protein</fullName>
    </submittedName>
</protein>
<dbReference type="Proteomes" id="UP000887116">
    <property type="component" value="Unassembled WGS sequence"/>
</dbReference>
<reference evidence="1" key="1">
    <citation type="submission" date="2020-07" db="EMBL/GenBank/DDBJ databases">
        <title>Multicomponent nature underlies the extraordinary mechanical properties of spider dragline silk.</title>
        <authorList>
            <person name="Kono N."/>
            <person name="Nakamura H."/>
            <person name="Mori M."/>
            <person name="Yoshida Y."/>
            <person name="Ohtoshi R."/>
            <person name="Malay A.D."/>
            <person name="Moran D.A.P."/>
            <person name="Tomita M."/>
            <person name="Numata K."/>
            <person name="Arakawa K."/>
        </authorList>
    </citation>
    <scope>NUCLEOTIDE SEQUENCE</scope>
</reference>
<comment type="caution">
    <text evidence="1">The sequence shown here is derived from an EMBL/GenBank/DDBJ whole genome shotgun (WGS) entry which is preliminary data.</text>
</comment>
<evidence type="ECO:0000313" key="1">
    <source>
        <dbReference type="EMBL" id="GFR04257.1"/>
    </source>
</evidence>
<dbReference type="EMBL" id="BMAO01005837">
    <property type="protein sequence ID" value="GFR04257.1"/>
    <property type="molecule type" value="Genomic_DNA"/>
</dbReference>
<sequence length="84" mass="9873">MTSTIEGGRKLPLPTLKCFPYSLDLEPSNYKLSGPLKEILKRERISMNVLTEREKGRMHNWHRTYPQVEKFRVNTFGEDSDFDV</sequence>
<accession>A0A8X6LD92</accession>